<reference evidence="2 3" key="1">
    <citation type="submission" date="2016-10" db="EMBL/GenBank/DDBJ databases">
        <authorList>
            <person name="de Groot N.N."/>
        </authorList>
    </citation>
    <scope>NUCLEOTIDE SEQUENCE [LARGE SCALE GENOMIC DNA]</scope>
    <source>
        <strain evidence="2 3">DSM 21039</strain>
    </source>
</reference>
<feature type="compositionally biased region" description="Basic and acidic residues" evidence="1">
    <location>
        <begin position="7"/>
        <end position="20"/>
    </location>
</feature>
<evidence type="ECO:0000313" key="3">
    <source>
        <dbReference type="Proteomes" id="UP000198984"/>
    </source>
</evidence>
<proteinExistence type="predicted"/>
<feature type="region of interest" description="Disordered" evidence="1">
    <location>
        <begin position="1"/>
        <end position="29"/>
    </location>
</feature>
<keyword evidence="3" id="KW-1185">Reference proteome</keyword>
<evidence type="ECO:0000313" key="2">
    <source>
        <dbReference type="EMBL" id="SEM35434.1"/>
    </source>
</evidence>
<dbReference type="STRING" id="573321.SAMN04488505_104143"/>
<dbReference type="Proteomes" id="UP000198984">
    <property type="component" value="Unassembled WGS sequence"/>
</dbReference>
<name>A0A1H7XP77_9BACT</name>
<accession>A0A1H7XP77</accession>
<dbReference type="EMBL" id="FOBB01000004">
    <property type="protein sequence ID" value="SEM35434.1"/>
    <property type="molecule type" value="Genomic_DNA"/>
</dbReference>
<dbReference type="AlphaFoldDB" id="A0A1H7XP77"/>
<gene>
    <name evidence="2" type="ORF">SAMN04488505_104143</name>
</gene>
<sequence>MAGMVNKKGDLREGRDERLGEWMSLENAG</sequence>
<protein>
    <submittedName>
        <fullName evidence="2">Uncharacterized protein</fullName>
    </submittedName>
</protein>
<evidence type="ECO:0000256" key="1">
    <source>
        <dbReference type="SAM" id="MobiDB-lite"/>
    </source>
</evidence>
<organism evidence="2 3">
    <name type="scientific">Chitinophaga rupis</name>
    <dbReference type="NCBI Taxonomy" id="573321"/>
    <lineage>
        <taxon>Bacteria</taxon>
        <taxon>Pseudomonadati</taxon>
        <taxon>Bacteroidota</taxon>
        <taxon>Chitinophagia</taxon>
        <taxon>Chitinophagales</taxon>
        <taxon>Chitinophagaceae</taxon>
        <taxon>Chitinophaga</taxon>
    </lineage>
</organism>